<evidence type="ECO:0000313" key="3">
    <source>
        <dbReference type="Proteomes" id="UP000031737"/>
    </source>
</evidence>
<dbReference type="VEuPathDB" id="TriTrypDB:TRSC58_07384"/>
<dbReference type="EMBL" id="AUPL01007551">
    <property type="protein sequence ID" value="ESL05021.1"/>
    <property type="molecule type" value="Genomic_DNA"/>
</dbReference>
<evidence type="ECO:0000313" key="2">
    <source>
        <dbReference type="EMBL" id="ESL05021.1"/>
    </source>
</evidence>
<keyword evidence="3" id="KW-1185">Reference proteome</keyword>
<dbReference type="AlphaFoldDB" id="A0A061ITC4"/>
<feature type="region of interest" description="Disordered" evidence="1">
    <location>
        <begin position="1"/>
        <end position="71"/>
    </location>
</feature>
<feature type="compositionally biased region" description="Basic and acidic residues" evidence="1">
    <location>
        <begin position="1"/>
        <end position="18"/>
    </location>
</feature>
<protein>
    <submittedName>
        <fullName evidence="2">Uncharacterized protein</fullName>
    </submittedName>
</protein>
<name>A0A061ITC4_TRYRA</name>
<accession>A0A061ITC4</accession>
<sequence length="71" mass="8514">MVVERSGREVAHQKHEGENEGYTTRGEKKRCDRRRATVGAPTVRHTEEEEEEKEEKYGKKREREREKEKET</sequence>
<comment type="caution">
    <text evidence="2">The sequence shown here is derived from an EMBL/GenBank/DDBJ whole genome shotgun (WGS) entry which is preliminary data.</text>
</comment>
<reference evidence="2 3" key="1">
    <citation type="submission" date="2013-07" db="EMBL/GenBank/DDBJ databases">
        <authorList>
            <person name="Stoco P.H."/>
            <person name="Wagner G."/>
            <person name="Gerber A."/>
            <person name="Zaha A."/>
            <person name="Thompson C."/>
            <person name="Bartholomeu D.C."/>
            <person name="Luckemeyer D.D."/>
            <person name="Bahia D."/>
            <person name="Loreto E."/>
            <person name="Prestes E.B."/>
            <person name="Lima F.M."/>
            <person name="Rodrigues-Luiz G."/>
            <person name="Vallejo G.A."/>
            <person name="Filho J.F."/>
            <person name="Monteiro K.M."/>
            <person name="Tyler K.M."/>
            <person name="de Almeida L.G."/>
            <person name="Ortiz M.F."/>
            <person name="Siervo M.A."/>
            <person name="de Moraes M.H."/>
            <person name="Cunha O.L."/>
            <person name="Mendonca-Neto R."/>
            <person name="Silva R."/>
            <person name="Teixeira S.M."/>
            <person name="Murta S.M."/>
            <person name="Sincero T.C."/>
            <person name="Mendes T.A."/>
            <person name="Urmenyi T.P."/>
            <person name="Silva V.G."/>
            <person name="da Rocha W.D."/>
            <person name="Andersson B."/>
            <person name="Romanha A.J."/>
            <person name="Steindel M."/>
            <person name="de Vasconcelos A.T."/>
            <person name="Grisard E.C."/>
        </authorList>
    </citation>
    <scope>NUCLEOTIDE SEQUENCE [LARGE SCALE GENOMIC DNA]</scope>
    <source>
        <strain evidence="2 3">SC58</strain>
    </source>
</reference>
<feature type="compositionally biased region" description="Basic and acidic residues" evidence="1">
    <location>
        <begin position="54"/>
        <end position="71"/>
    </location>
</feature>
<dbReference type="Proteomes" id="UP000031737">
    <property type="component" value="Unassembled WGS sequence"/>
</dbReference>
<organism evidence="2 3">
    <name type="scientific">Trypanosoma rangeli SC58</name>
    <dbReference type="NCBI Taxonomy" id="429131"/>
    <lineage>
        <taxon>Eukaryota</taxon>
        <taxon>Discoba</taxon>
        <taxon>Euglenozoa</taxon>
        <taxon>Kinetoplastea</taxon>
        <taxon>Metakinetoplastina</taxon>
        <taxon>Trypanosomatida</taxon>
        <taxon>Trypanosomatidae</taxon>
        <taxon>Trypanosoma</taxon>
        <taxon>Herpetosoma</taxon>
    </lineage>
</organism>
<gene>
    <name evidence="2" type="ORF">TRSC58_07384</name>
</gene>
<evidence type="ECO:0000256" key="1">
    <source>
        <dbReference type="SAM" id="MobiDB-lite"/>
    </source>
</evidence>
<proteinExistence type="predicted"/>